<evidence type="ECO:0000313" key="3">
    <source>
        <dbReference type="EMBL" id="AIF49415.1"/>
    </source>
</evidence>
<gene>
    <name evidence="3" type="ORF">HY57_20195</name>
</gene>
<dbReference type="HOGENOM" id="CLU_074553_0_0_6"/>
<accession>A0A075K5L3</accession>
<keyword evidence="1" id="KW-0732">Signal</keyword>
<evidence type="ECO:0000256" key="1">
    <source>
        <dbReference type="SAM" id="SignalP"/>
    </source>
</evidence>
<dbReference type="SUPFAM" id="SSF56436">
    <property type="entry name" value="C-type lectin-like"/>
    <property type="match status" value="1"/>
</dbReference>
<feature type="signal peptide" evidence="1">
    <location>
        <begin position="1"/>
        <end position="18"/>
    </location>
</feature>
<protein>
    <submittedName>
        <fullName evidence="3">Signal peptide protein</fullName>
    </submittedName>
</protein>
<keyword evidence="4" id="KW-1185">Reference proteome</keyword>
<feature type="chain" id="PRO_5001707350" evidence="1">
    <location>
        <begin position="19"/>
        <end position="252"/>
    </location>
</feature>
<feature type="domain" description="Sulfatase-modifying factor enzyme-like" evidence="2">
    <location>
        <begin position="38"/>
        <end position="250"/>
    </location>
</feature>
<name>A0A075K5L3_9GAMM</name>
<dbReference type="OrthoDB" id="9768004at2"/>
<dbReference type="AlphaFoldDB" id="A0A075K5L3"/>
<sequence>MRGAALLAGMLCCLGAVAADYVPLPGAVFNSVLPADGQSAPASIAPFAMRVEPVTNAEYLAFVQVHPEWRKGSAPTVLADGAYLSHWEGASTLGPKAGPGQPVTQVSWFAARAYCESEQARLPTWYEWEYAAAADAHRADARADPAWRERVLAWYGRPSTVSLASVGGEANVYGVRDLHGLVWEWVDDFNALLVSADSRDQNSADTMKFCGAGALTMQQKENYATLMRVAMLSALKASDTTRNMGFRCVRPR</sequence>
<evidence type="ECO:0000313" key="4">
    <source>
        <dbReference type="Proteomes" id="UP000027987"/>
    </source>
</evidence>
<dbReference type="Proteomes" id="UP000027987">
    <property type="component" value="Chromosome"/>
</dbReference>
<dbReference type="PANTHER" id="PTHR23150">
    <property type="entry name" value="SULFATASE MODIFYING FACTOR 1, 2"/>
    <property type="match status" value="1"/>
</dbReference>
<dbReference type="KEGG" id="dja:HY57_20195"/>
<reference evidence="3 4" key="1">
    <citation type="submission" date="2014-07" db="EMBL/GenBank/DDBJ databases">
        <title>Complete Genome Sequence of Dyella japonica Strain A8 Isolated from Malaysian Tropical Soil.</title>
        <authorList>
            <person name="Hui R.K.H."/>
            <person name="Chen J.-W."/>
            <person name="Chan K.-G."/>
            <person name="Leung F.C.C."/>
        </authorList>
    </citation>
    <scope>NUCLEOTIDE SEQUENCE [LARGE SCALE GENOMIC DNA]</scope>
    <source>
        <strain evidence="3 4">A8</strain>
    </source>
</reference>
<dbReference type="EMBL" id="CP008884">
    <property type="protein sequence ID" value="AIF49415.1"/>
    <property type="molecule type" value="Genomic_DNA"/>
</dbReference>
<organism evidence="3 4">
    <name type="scientific">Dyella japonica A8</name>
    <dbReference type="NCBI Taxonomy" id="1217721"/>
    <lineage>
        <taxon>Bacteria</taxon>
        <taxon>Pseudomonadati</taxon>
        <taxon>Pseudomonadota</taxon>
        <taxon>Gammaproteobacteria</taxon>
        <taxon>Lysobacterales</taxon>
        <taxon>Rhodanobacteraceae</taxon>
        <taxon>Dyella</taxon>
    </lineage>
</organism>
<dbReference type="RefSeq" id="WP_026034227.1">
    <property type="nucleotide sequence ID" value="NZ_ALOY01000181.1"/>
</dbReference>
<dbReference type="Pfam" id="PF03781">
    <property type="entry name" value="FGE-sulfatase"/>
    <property type="match status" value="1"/>
</dbReference>
<proteinExistence type="predicted"/>
<dbReference type="PATRIC" id="fig|1217721.7.peg.4136"/>
<dbReference type="GO" id="GO:0120147">
    <property type="term" value="F:formylglycine-generating oxidase activity"/>
    <property type="evidence" value="ECO:0007669"/>
    <property type="project" value="TreeGrafter"/>
</dbReference>
<dbReference type="Gene3D" id="3.90.1580.10">
    <property type="entry name" value="paralog of FGE (formylglycine-generating enzyme)"/>
    <property type="match status" value="1"/>
</dbReference>
<dbReference type="InterPro" id="IPR042095">
    <property type="entry name" value="SUMF_sf"/>
</dbReference>
<dbReference type="InterPro" id="IPR005532">
    <property type="entry name" value="SUMF_dom"/>
</dbReference>
<dbReference type="InterPro" id="IPR016187">
    <property type="entry name" value="CTDL_fold"/>
</dbReference>
<dbReference type="STRING" id="1217721.HY57_20195"/>
<dbReference type="InterPro" id="IPR051043">
    <property type="entry name" value="Sulfatase_Mod_Factor_Kinase"/>
</dbReference>
<evidence type="ECO:0000259" key="2">
    <source>
        <dbReference type="Pfam" id="PF03781"/>
    </source>
</evidence>
<dbReference type="PANTHER" id="PTHR23150:SF19">
    <property type="entry name" value="FORMYLGLYCINE-GENERATING ENZYME"/>
    <property type="match status" value="1"/>
</dbReference>